<comment type="caution">
    <text evidence="1">The sequence shown here is derived from an EMBL/GenBank/DDBJ whole genome shotgun (WGS) entry which is preliminary data.</text>
</comment>
<organism evidence="1 2">
    <name type="scientific">Araneus ventricosus</name>
    <name type="common">Orbweaver spider</name>
    <name type="synonym">Epeira ventricosa</name>
    <dbReference type="NCBI Taxonomy" id="182803"/>
    <lineage>
        <taxon>Eukaryota</taxon>
        <taxon>Metazoa</taxon>
        <taxon>Ecdysozoa</taxon>
        <taxon>Arthropoda</taxon>
        <taxon>Chelicerata</taxon>
        <taxon>Arachnida</taxon>
        <taxon>Araneae</taxon>
        <taxon>Araneomorphae</taxon>
        <taxon>Entelegynae</taxon>
        <taxon>Araneoidea</taxon>
        <taxon>Araneidae</taxon>
        <taxon>Araneus</taxon>
    </lineage>
</organism>
<name>A0A4Y2IUM2_ARAVE</name>
<dbReference type="InterPro" id="IPR036397">
    <property type="entry name" value="RNaseH_sf"/>
</dbReference>
<dbReference type="PANTHER" id="PTHR47326">
    <property type="entry name" value="TRANSPOSABLE ELEMENT TC3 TRANSPOSASE-LIKE PROTEIN"/>
    <property type="match status" value="1"/>
</dbReference>
<dbReference type="AlphaFoldDB" id="A0A4Y2IUM2"/>
<dbReference type="OrthoDB" id="7898978at2759"/>
<sequence>MEGRSGPIAWPPRSPDVTPLDFCFWGYVKDKVYSCEIRDVKPSCLNNRCYCYCDYINVTADMAGTGLPTGYPQGH</sequence>
<evidence type="ECO:0000313" key="2">
    <source>
        <dbReference type="Proteomes" id="UP000499080"/>
    </source>
</evidence>
<evidence type="ECO:0000313" key="1">
    <source>
        <dbReference type="EMBL" id="GBM81581.1"/>
    </source>
</evidence>
<dbReference type="PANTHER" id="PTHR47326:SF1">
    <property type="entry name" value="HTH PSQ-TYPE DOMAIN-CONTAINING PROTEIN"/>
    <property type="match status" value="1"/>
</dbReference>
<dbReference type="EMBL" id="BGPR01002955">
    <property type="protein sequence ID" value="GBM81581.1"/>
    <property type="molecule type" value="Genomic_DNA"/>
</dbReference>
<gene>
    <name evidence="1" type="ORF">AVEN_82167_1</name>
</gene>
<accession>A0A4Y2IUM2</accession>
<dbReference type="Proteomes" id="UP000499080">
    <property type="component" value="Unassembled WGS sequence"/>
</dbReference>
<proteinExistence type="predicted"/>
<keyword evidence="2" id="KW-1185">Reference proteome</keyword>
<dbReference type="GO" id="GO:0003676">
    <property type="term" value="F:nucleic acid binding"/>
    <property type="evidence" value="ECO:0007669"/>
    <property type="project" value="InterPro"/>
</dbReference>
<reference evidence="1 2" key="1">
    <citation type="journal article" date="2019" name="Sci. Rep.">
        <title>Orb-weaving spider Araneus ventricosus genome elucidates the spidroin gene catalogue.</title>
        <authorList>
            <person name="Kono N."/>
            <person name="Nakamura H."/>
            <person name="Ohtoshi R."/>
            <person name="Moran D.A.P."/>
            <person name="Shinohara A."/>
            <person name="Yoshida Y."/>
            <person name="Fujiwara M."/>
            <person name="Mori M."/>
            <person name="Tomita M."/>
            <person name="Arakawa K."/>
        </authorList>
    </citation>
    <scope>NUCLEOTIDE SEQUENCE [LARGE SCALE GENOMIC DNA]</scope>
</reference>
<protein>
    <submittedName>
        <fullName evidence="1">Uncharacterized protein</fullName>
    </submittedName>
</protein>
<dbReference type="Gene3D" id="3.30.420.10">
    <property type="entry name" value="Ribonuclease H-like superfamily/Ribonuclease H"/>
    <property type="match status" value="1"/>
</dbReference>